<keyword evidence="4 9" id="KW-0808">Transferase</keyword>
<organism evidence="11 12">
    <name type="scientific">Undibacterium luofuense</name>
    <dbReference type="NCBI Taxonomy" id="2828733"/>
    <lineage>
        <taxon>Bacteria</taxon>
        <taxon>Pseudomonadati</taxon>
        <taxon>Pseudomonadota</taxon>
        <taxon>Betaproteobacteria</taxon>
        <taxon>Burkholderiales</taxon>
        <taxon>Oxalobacteraceae</taxon>
        <taxon>Undibacterium</taxon>
    </lineage>
</organism>
<dbReference type="InterPro" id="IPR007507">
    <property type="entry name" value="Glycos_transf_N"/>
</dbReference>
<keyword evidence="9" id="KW-0472">Membrane</keyword>
<evidence type="ECO:0000256" key="8">
    <source>
        <dbReference type="PIRSR" id="PIRSR639901-2"/>
    </source>
</evidence>
<evidence type="ECO:0000256" key="9">
    <source>
        <dbReference type="RuleBase" id="RU365103"/>
    </source>
</evidence>
<comment type="subcellular location">
    <subcellularLocation>
        <location evidence="9">Cell membrane</location>
    </subcellularLocation>
</comment>
<dbReference type="PANTHER" id="PTHR42755:SF1">
    <property type="entry name" value="3-DEOXY-D-MANNO-OCTULOSONIC ACID TRANSFERASE, MITOCHONDRIAL-RELATED"/>
    <property type="match status" value="1"/>
</dbReference>
<dbReference type="GO" id="GO:0005886">
    <property type="term" value="C:plasma membrane"/>
    <property type="evidence" value="ECO:0007669"/>
    <property type="project" value="UniProtKB-SubCell"/>
</dbReference>
<feature type="site" description="Transition state stabilizer" evidence="8">
    <location>
        <position position="207"/>
    </location>
</feature>
<reference evidence="11" key="1">
    <citation type="submission" date="2021-04" db="EMBL/GenBank/DDBJ databases">
        <title>novel species isolated from subtropical streams in China.</title>
        <authorList>
            <person name="Lu H."/>
        </authorList>
    </citation>
    <scope>NUCLEOTIDE SEQUENCE</scope>
    <source>
        <strain evidence="11">LFS511W</strain>
    </source>
</reference>
<dbReference type="InterPro" id="IPR038107">
    <property type="entry name" value="Glycos_transf_N_sf"/>
</dbReference>
<feature type="site" description="Transition state stabilizer" evidence="8">
    <location>
        <position position="131"/>
    </location>
</feature>
<evidence type="ECO:0000313" key="12">
    <source>
        <dbReference type="Proteomes" id="UP000680067"/>
    </source>
</evidence>
<keyword evidence="11" id="KW-0328">Glycosyltransferase</keyword>
<comment type="function">
    <text evidence="9">Involved in lipopolysaccharide (LPS) biosynthesis. Catalyzes the transfer of 3-deoxy-D-manno-octulosonate (Kdo) residue(s) from CMP-Kdo to lipid IV(A), the tetraacyldisaccharide-1,4'-bisphosphate precursor of lipid A.</text>
</comment>
<dbReference type="Gene3D" id="3.40.50.2000">
    <property type="entry name" value="Glycogen Phosphorylase B"/>
    <property type="match status" value="1"/>
</dbReference>
<dbReference type="GO" id="GO:0043842">
    <property type="term" value="F:Kdo transferase activity"/>
    <property type="evidence" value="ECO:0007669"/>
    <property type="project" value="UniProtKB-EC"/>
</dbReference>
<protein>
    <recommendedName>
        <fullName evidence="3 9">3-deoxy-D-manno-octulosonic acid transferase</fullName>
        <shortName evidence="9">Kdo transferase</shortName>
        <ecNumber evidence="2 9">2.4.99.12</ecNumber>
    </recommendedName>
    <alternativeName>
        <fullName evidence="5 9">Lipid IV(A) 3-deoxy-D-manno-octulosonic acid transferase</fullName>
    </alternativeName>
</protein>
<dbReference type="PANTHER" id="PTHR42755">
    <property type="entry name" value="3-DEOXY-MANNO-OCTULOSONATE CYTIDYLYLTRANSFERASE"/>
    <property type="match status" value="1"/>
</dbReference>
<comment type="similarity">
    <text evidence="9">Belongs to the glycosyltransferase group 1 family.</text>
</comment>
<evidence type="ECO:0000256" key="2">
    <source>
        <dbReference type="ARBA" id="ARBA00012621"/>
    </source>
</evidence>
<feature type="domain" description="3-deoxy-D-manno-octulosonic-acid transferase N-terminal" evidence="10">
    <location>
        <begin position="33"/>
        <end position="210"/>
    </location>
</feature>
<evidence type="ECO:0000256" key="3">
    <source>
        <dbReference type="ARBA" id="ARBA00019077"/>
    </source>
</evidence>
<keyword evidence="9" id="KW-0448">Lipopolysaccharide biosynthesis</keyword>
<dbReference type="InterPro" id="IPR039901">
    <property type="entry name" value="Kdotransferase"/>
</dbReference>
<dbReference type="EC" id="2.4.99.12" evidence="2 9"/>
<evidence type="ECO:0000256" key="4">
    <source>
        <dbReference type="ARBA" id="ARBA00022679"/>
    </source>
</evidence>
<comment type="caution">
    <text evidence="11">The sequence shown here is derived from an EMBL/GenBank/DDBJ whole genome shotgun (WGS) entry which is preliminary data.</text>
</comment>
<evidence type="ECO:0000256" key="7">
    <source>
        <dbReference type="PIRSR" id="PIRSR639901-1"/>
    </source>
</evidence>
<dbReference type="Pfam" id="PF04413">
    <property type="entry name" value="Glycos_transf_N"/>
    <property type="match status" value="1"/>
</dbReference>
<keyword evidence="9" id="KW-1003">Cell membrane</keyword>
<dbReference type="GO" id="GO:0009244">
    <property type="term" value="P:lipopolysaccharide core region biosynthetic process"/>
    <property type="evidence" value="ECO:0007669"/>
    <property type="project" value="UniProtKB-UniRule"/>
</dbReference>
<dbReference type="Proteomes" id="UP000680067">
    <property type="component" value="Unassembled WGS sequence"/>
</dbReference>
<dbReference type="Gene3D" id="3.40.50.11720">
    <property type="entry name" value="3-Deoxy-D-manno-octulosonic-acid transferase, N-terminal domain"/>
    <property type="match status" value="1"/>
</dbReference>
<dbReference type="AlphaFoldDB" id="A0A941DJB6"/>
<dbReference type="FunFam" id="3.40.50.11720:FF:000001">
    <property type="entry name" value="3-deoxy-D-manno-octulosonic acid transferase"/>
    <property type="match status" value="1"/>
</dbReference>
<evidence type="ECO:0000256" key="1">
    <source>
        <dbReference type="ARBA" id="ARBA00004713"/>
    </source>
</evidence>
<feature type="active site" description="Proton acceptor" evidence="7">
    <location>
        <position position="59"/>
    </location>
</feature>
<dbReference type="NCBIfam" id="NF004386">
    <property type="entry name" value="PRK05749.1-2"/>
    <property type="match status" value="1"/>
</dbReference>
<dbReference type="SUPFAM" id="SSF53756">
    <property type="entry name" value="UDP-Glycosyltransferase/glycogen phosphorylase"/>
    <property type="match status" value="1"/>
</dbReference>
<evidence type="ECO:0000256" key="6">
    <source>
        <dbReference type="ARBA" id="ARBA00049183"/>
    </source>
</evidence>
<name>A0A941DJB6_9BURK</name>
<dbReference type="EMBL" id="JAGSPN010000001">
    <property type="protein sequence ID" value="MBR7781094.1"/>
    <property type="molecule type" value="Genomic_DNA"/>
</dbReference>
<gene>
    <name evidence="11" type="primary">waaA</name>
    <name evidence="11" type="ORF">KDM89_02980</name>
</gene>
<comment type="catalytic activity">
    <reaction evidence="6 9">
        <text>lipid IVA (E. coli) + CMP-3-deoxy-beta-D-manno-octulosonate = alpha-Kdo-(2-&gt;6)-lipid IVA (E. coli) + CMP + H(+)</text>
        <dbReference type="Rhea" id="RHEA:28066"/>
        <dbReference type="ChEBI" id="CHEBI:15378"/>
        <dbReference type="ChEBI" id="CHEBI:58603"/>
        <dbReference type="ChEBI" id="CHEBI:60364"/>
        <dbReference type="ChEBI" id="CHEBI:60377"/>
        <dbReference type="ChEBI" id="CHEBI:85987"/>
        <dbReference type="EC" id="2.4.99.12"/>
    </reaction>
</comment>
<proteinExistence type="inferred from homology"/>
<evidence type="ECO:0000256" key="5">
    <source>
        <dbReference type="ARBA" id="ARBA00031445"/>
    </source>
</evidence>
<evidence type="ECO:0000313" key="11">
    <source>
        <dbReference type="EMBL" id="MBR7781094.1"/>
    </source>
</evidence>
<dbReference type="NCBIfam" id="NF004388">
    <property type="entry name" value="PRK05749.1-4"/>
    <property type="match status" value="1"/>
</dbReference>
<keyword evidence="12" id="KW-1185">Reference proteome</keyword>
<dbReference type="RefSeq" id="WP_212686430.1">
    <property type="nucleotide sequence ID" value="NZ_JAGSPN010000001.1"/>
</dbReference>
<sequence>MRLLYSLIWTVLLPVVLARLWWRGRREPGYRQHIGERFGFYPPVSASRIIWVHAVSAGETRAAEPLVRGLLENYPDASILLTHMTATGREAGTQLFGQHPRVMQAFLPYDLKLLVHRFLRRFRPQLCVLMETEVWPNLIATCQQEKVPVALVNARLSERSLRKAQRLSSLITPAAKAISVIAAQTSEDASRLQSLSGSTPAITGNIKFDVSVPHAQLRTGEAMRAHCDTRPVLLCASTRDGEEALILEAFLKKWPRGNNANNAPLLLLVPRHPQRFDAVATMLAEAGLQVVRRSALTTPEHMAALASCDVLLGDSMGEMFMYYAMADLAFIGGSLLPFGGHNLIEPCAIGKPVLIGLHTFNFSDVTGQAIAAGAALRCADAGCMLESASELLSDPAGRQTMGGKALDFFHQHQGATARTLQVLKPYLS</sequence>
<evidence type="ECO:0000259" key="10">
    <source>
        <dbReference type="Pfam" id="PF04413"/>
    </source>
</evidence>
<dbReference type="GO" id="GO:0009245">
    <property type="term" value="P:lipid A biosynthetic process"/>
    <property type="evidence" value="ECO:0007669"/>
    <property type="project" value="TreeGrafter"/>
</dbReference>
<accession>A0A941DJB6</accession>
<comment type="pathway">
    <text evidence="1 9">Bacterial outer membrane biogenesis; LPS core biosynthesis.</text>
</comment>